<keyword evidence="2" id="KW-1185">Reference proteome</keyword>
<organism evidence="1 2">
    <name type="scientific">Chitinophaga oryziterrae</name>
    <dbReference type="NCBI Taxonomy" id="1031224"/>
    <lineage>
        <taxon>Bacteria</taxon>
        <taxon>Pseudomonadati</taxon>
        <taxon>Bacteroidota</taxon>
        <taxon>Chitinophagia</taxon>
        <taxon>Chitinophagales</taxon>
        <taxon>Chitinophagaceae</taxon>
        <taxon>Chitinophaga</taxon>
    </lineage>
</organism>
<dbReference type="AlphaFoldDB" id="A0A6N8JHS8"/>
<gene>
    <name evidence="1" type="ORF">GO495_25260</name>
</gene>
<comment type="caution">
    <text evidence="1">The sequence shown here is derived from an EMBL/GenBank/DDBJ whole genome shotgun (WGS) entry which is preliminary data.</text>
</comment>
<proteinExistence type="predicted"/>
<evidence type="ECO:0000313" key="2">
    <source>
        <dbReference type="Proteomes" id="UP000468388"/>
    </source>
</evidence>
<evidence type="ECO:0000313" key="1">
    <source>
        <dbReference type="EMBL" id="MVT43929.1"/>
    </source>
</evidence>
<protein>
    <submittedName>
        <fullName evidence="1">Uncharacterized protein</fullName>
    </submittedName>
</protein>
<dbReference type="Proteomes" id="UP000468388">
    <property type="component" value="Unassembled WGS sequence"/>
</dbReference>
<name>A0A6N8JHS8_9BACT</name>
<accession>A0A6N8JHS8</accession>
<dbReference type="OrthoDB" id="339159at2"/>
<dbReference type="EMBL" id="WRXO01000009">
    <property type="protein sequence ID" value="MVT43929.1"/>
    <property type="molecule type" value="Genomic_DNA"/>
</dbReference>
<sequence length="50" mass="5075">MGKPIIISGDGAVPVISVSPVVLAAPGRSEDPAWSVACTRLNSLGKIESK</sequence>
<reference evidence="1 2" key="1">
    <citation type="submission" date="2019-12" db="EMBL/GenBank/DDBJ databases">
        <title>The draft genomic sequence of strain Chitinophaga oryziterrae JCM 16595.</title>
        <authorList>
            <person name="Zhang X."/>
        </authorList>
    </citation>
    <scope>NUCLEOTIDE SEQUENCE [LARGE SCALE GENOMIC DNA]</scope>
    <source>
        <strain evidence="1 2">JCM 16595</strain>
    </source>
</reference>
<dbReference type="RefSeq" id="WP_157302736.1">
    <property type="nucleotide sequence ID" value="NZ_BAAAZB010000001.1"/>
</dbReference>